<proteinExistence type="inferred from homology"/>
<accession>Q9E1G7</accession>
<dbReference type="InterPro" id="IPR002493">
    <property type="entry name" value="Herpes_UL25"/>
</dbReference>
<feature type="coiled-coil region" evidence="8">
    <location>
        <begin position="88"/>
        <end position="115"/>
    </location>
</feature>
<dbReference type="EMBL" id="AF282130">
    <property type="protein sequence ID" value="AAG30064.1"/>
    <property type="molecule type" value="Genomic_DNA"/>
</dbReference>
<organism evidence="9">
    <name type="scientific">Meleagrid herpesvirus 1</name>
    <name type="common">MeHV-1</name>
    <name type="synonym">Turkey herpesvirus</name>
    <dbReference type="NCBI Taxonomy" id="37108"/>
    <lineage>
        <taxon>Viruses</taxon>
        <taxon>Duplodnaviria</taxon>
        <taxon>Heunggongvirae</taxon>
        <taxon>Peploviricota</taxon>
        <taxon>Herviviricetes</taxon>
        <taxon>Herpesvirales</taxon>
        <taxon>Orthoherpesviridae</taxon>
        <taxon>Alphaherpesvirinae</taxon>
        <taxon>Mardivirus</taxon>
        <taxon>Mardivirus meleagridalpha1</taxon>
    </lineage>
</organism>
<reference evidence="9" key="2">
    <citation type="submission" date="2004-11" db="EMBL/GenBank/DDBJ databases">
        <authorList>
            <person name="Aouacheria A.J."/>
            <person name="Banyai M."/>
            <person name="Rigal D."/>
            <person name="Schmidt C.J."/>
            <person name="Gillet G."/>
        </authorList>
    </citation>
    <scope>NUCLEOTIDE SEQUENCE</scope>
    <source>
        <strain evidence="9">FC126</strain>
    </source>
</reference>
<dbReference type="GO" id="GO:0046718">
    <property type="term" value="P:symbiont entry into host cell"/>
    <property type="evidence" value="ECO:0007669"/>
    <property type="project" value="UniProtKB-KW"/>
</dbReference>
<evidence type="ECO:0000256" key="3">
    <source>
        <dbReference type="ARBA" id="ARBA00022562"/>
    </source>
</evidence>
<organismHost>
    <name type="scientific">Gallus gallus</name>
    <name type="common">Chicken</name>
    <dbReference type="NCBI Taxonomy" id="9031"/>
</organismHost>
<evidence type="ECO:0000256" key="5">
    <source>
        <dbReference type="ARBA" id="ARBA00022844"/>
    </source>
</evidence>
<keyword evidence="4" id="KW-1188">Viral release from host cell</keyword>
<gene>
    <name evidence="9" type="primary">UL25</name>
</gene>
<dbReference type="GO" id="GO:0019072">
    <property type="term" value="P:viral genome packaging"/>
    <property type="evidence" value="ECO:0007669"/>
    <property type="project" value="InterPro"/>
</dbReference>
<name>Q9E1G7_MEHV1</name>
<sequence>MSRDMVNFIWGARIMGNDHLESHPADTKNFIAPRWPIQFWKDPVFTDECGALEKQLALVTARNKAAAAALDDLDGRTNTIAVEVDRRLRPLEDKLKEMASTLADLEQAASAAELADAAADAELPASVSSEPRKDDSCAENRIVKIAKNDPALRYVSNLPVDLLNIIYASRGAASAGVLFGTWYRALQNMVITERPHVARKIDYHGGRMSRTFMTTVVTILQSCGRLYVGKRQYSSFECAVLCLYAFFVKTGHVDSHPSNFTTAIESVPTYLDHLASKIVEVDYKPKYGFDAKRLPKDYFEPPSGKYERDALIDHSVLKVLVKYRVLPPAMGSIPRGCIIEDVDKNQTAYDDDVNSAAAALLGRAQPLFLMEDQTLLRSTLNTIASMLFLRRLLWNTNIYSAKINNLFQLGSFVPGTVSSVAVGASVATPESAIRSDGRNLLFLFQKYVAPIYNAIKGVELTQLFPGLVALCLDVPFFVTGMSDHKQPPARIIDTSLSKYQTTVAKLVSLELENRNRGNVASIKEVIAAHDSVTLQYEHGLELLMQIQQPRARLFESRKLIAFNVQTDYDLLYFACLGYIPKLVSAP</sequence>
<keyword evidence="8" id="KW-0175">Coiled coil</keyword>
<keyword evidence="1" id="KW-1163">Viral penetration into host nucleus</keyword>
<keyword evidence="7" id="KW-1160">Virus entry into host cell</keyword>
<evidence type="ECO:0000256" key="1">
    <source>
        <dbReference type="ARBA" id="ARBA00022524"/>
    </source>
</evidence>
<dbReference type="Pfam" id="PF01499">
    <property type="entry name" value="Herpes_UL25"/>
    <property type="match status" value="1"/>
</dbReference>
<reference evidence="9" key="1">
    <citation type="journal article" date="2001" name="J. Gen. Virol.">
        <title>The genome of herpesvirus of turkeys: comparative analysis with Marek's disease viruses.</title>
        <authorList>
            <person name="Kingham B.F."/>
            <person name="Zelnik V."/>
            <person name="Kopacek J."/>
            <person name="Majerciak V."/>
            <person name="Ney E."/>
            <person name="Schmidt C.J."/>
        </authorList>
    </citation>
    <scope>NUCLEOTIDE SEQUENCE</scope>
    <source>
        <strain evidence="9">FC126</strain>
    </source>
</reference>
<dbReference type="GO" id="GO:0019028">
    <property type="term" value="C:viral capsid"/>
    <property type="evidence" value="ECO:0007669"/>
    <property type="project" value="UniProtKB-KW"/>
</dbReference>
<keyword evidence="3" id="KW-1048">Host nucleus</keyword>
<evidence type="ECO:0000256" key="4">
    <source>
        <dbReference type="ARBA" id="ARBA00022612"/>
    </source>
</evidence>
<organismHost>
    <name type="scientific">Meleagris gallopavo</name>
    <name type="common">Wild turkey</name>
    <dbReference type="NCBI Taxonomy" id="9103"/>
</organismHost>
<keyword evidence="5" id="KW-0946">Virion</keyword>
<keyword evidence="6" id="KW-0231">Viral genome packaging</keyword>
<keyword evidence="2" id="KW-0167">Capsid protein</keyword>
<dbReference type="HAMAP" id="MF_04025">
    <property type="entry name" value="HSV_CVC2"/>
    <property type="match status" value="1"/>
</dbReference>
<evidence type="ECO:0000313" key="9">
    <source>
        <dbReference type="EMBL" id="AAG30064.1"/>
    </source>
</evidence>
<protein>
    <submittedName>
        <fullName evidence="9">UL25 capsid associated tegument protein</fullName>
    </submittedName>
</protein>
<evidence type="ECO:0000256" key="8">
    <source>
        <dbReference type="SAM" id="Coils"/>
    </source>
</evidence>
<dbReference type="GO" id="GO:0043657">
    <property type="term" value="C:host cell"/>
    <property type="evidence" value="ECO:0007669"/>
    <property type="project" value="GOC"/>
</dbReference>
<evidence type="ECO:0000256" key="6">
    <source>
        <dbReference type="ARBA" id="ARBA00023219"/>
    </source>
</evidence>
<evidence type="ECO:0000256" key="2">
    <source>
        <dbReference type="ARBA" id="ARBA00022561"/>
    </source>
</evidence>
<dbReference type="GO" id="GO:0075732">
    <property type="term" value="P:viral penetration into host nucleus"/>
    <property type="evidence" value="ECO:0007669"/>
    <property type="project" value="UniProtKB-KW"/>
</dbReference>
<evidence type="ECO:0000256" key="7">
    <source>
        <dbReference type="ARBA" id="ARBA00023296"/>
    </source>
</evidence>